<reference evidence="13 14" key="1">
    <citation type="submission" date="2024-04" db="EMBL/GenBank/DDBJ databases">
        <title>draft genome sequnece of Flavobacterium buctense JCM 30750.</title>
        <authorList>
            <person name="Kim D.-U."/>
        </authorList>
    </citation>
    <scope>NUCLEOTIDE SEQUENCE [LARGE SCALE GENOMIC DNA]</scope>
    <source>
        <strain evidence="13 14">JCM 30750</strain>
    </source>
</reference>
<keyword evidence="5" id="KW-0597">Phosphoprotein</keyword>
<keyword evidence="10" id="KW-0902">Two-component regulatory system</keyword>
<name>A0ABU9E462_9FLAO</name>
<evidence type="ECO:0000256" key="3">
    <source>
        <dbReference type="ARBA" id="ARBA00012438"/>
    </source>
</evidence>
<accession>A0ABU9E462</accession>
<dbReference type="Pfam" id="PF02518">
    <property type="entry name" value="HATPase_c"/>
    <property type="match status" value="1"/>
</dbReference>
<dbReference type="Proteomes" id="UP001491349">
    <property type="component" value="Unassembled WGS sequence"/>
</dbReference>
<proteinExistence type="predicted"/>
<dbReference type="Gene3D" id="3.30.565.10">
    <property type="entry name" value="Histidine kinase-like ATPase, C-terminal domain"/>
    <property type="match status" value="1"/>
</dbReference>
<evidence type="ECO:0000313" key="14">
    <source>
        <dbReference type="Proteomes" id="UP001491349"/>
    </source>
</evidence>
<keyword evidence="14" id="KW-1185">Reference proteome</keyword>
<keyword evidence="8 13" id="KW-0418">Kinase</keyword>
<keyword evidence="11" id="KW-0472">Membrane</keyword>
<dbReference type="PANTHER" id="PTHR45528">
    <property type="entry name" value="SENSOR HISTIDINE KINASE CPXA"/>
    <property type="match status" value="1"/>
</dbReference>
<evidence type="ECO:0000256" key="4">
    <source>
        <dbReference type="ARBA" id="ARBA00022475"/>
    </source>
</evidence>
<dbReference type="PANTHER" id="PTHR45528:SF1">
    <property type="entry name" value="SENSOR HISTIDINE KINASE CPXA"/>
    <property type="match status" value="1"/>
</dbReference>
<dbReference type="EC" id="2.7.13.3" evidence="3"/>
<evidence type="ECO:0000256" key="5">
    <source>
        <dbReference type="ARBA" id="ARBA00022553"/>
    </source>
</evidence>
<comment type="caution">
    <text evidence="13">The sequence shown here is derived from an EMBL/GenBank/DDBJ whole genome shotgun (WGS) entry which is preliminary data.</text>
</comment>
<dbReference type="SUPFAM" id="SSF55874">
    <property type="entry name" value="ATPase domain of HSP90 chaperone/DNA topoisomerase II/histidine kinase"/>
    <property type="match status" value="1"/>
</dbReference>
<evidence type="ECO:0000256" key="6">
    <source>
        <dbReference type="ARBA" id="ARBA00022679"/>
    </source>
</evidence>
<comment type="catalytic activity">
    <reaction evidence="1">
        <text>ATP + protein L-histidine = ADP + protein N-phospho-L-histidine.</text>
        <dbReference type="EC" id="2.7.13.3"/>
    </reaction>
</comment>
<evidence type="ECO:0000313" key="13">
    <source>
        <dbReference type="EMBL" id="MEK8180769.1"/>
    </source>
</evidence>
<keyword evidence="6" id="KW-0808">Transferase</keyword>
<evidence type="ECO:0000256" key="8">
    <source>
        <dbReference type="ARBA" id="ARBA00022777"/>
    </source>
</evidence>
<organism evidence="13 14">
    <name type="scientific">Flavobacterium buctense</name>
    <dbReference type="NCBI Taxonomy" id="1648146"/>
    <lineage>
        <taxon>Bacteria</taxon>
        <taxon>Pseudomonadati</taxon>
        <taxon>Bacteroidota</taxon>
        <taxon>Flavobacteriia</taxon>
        <taxon>Flavobacteriales</taxon>
        <taxon>Flavobacteriaceae</taxon>
        <taxon>Flavobacterium</taxon>
    </lineage>
</organism>
<dbReference type="InterPro" id="IPR036890">
    <property type="entry name" value="HATPase_C_sf"/>
</dbReference>
<dbReference type="InterPro" id="IPR050398">
    <property type="entry name" value="HssS/ArlS-like"/>
</dbReference>
<keyword evidence="9" id="KW-0067">ATP-binding</keyword>
<keyword evidence="7" id="KW-0547">Nucleotide-binding</keyword>
<evidence type="ECO:0000256" key="11">
    <source>
        <dbReference type="ARBA" id="ARBA00023136"/>
    </source>
</evidence>
<gene>
    <name evidence="13" type="ORF">WMW71_10500</name>
</gene>
<protein>
    <recommendedName>
        <fullName evidence="3">histidine kinase</fullName>
        <ecNumber evidence="3">2.7.13.3</ecNumber>
    </recommendedName>
</protein>
<dbReference type="SMART" id="SM00387">
    <property type="entry name" value="HATPase_c"/>
    <property type="match status" value="1"/>
</dbReference>
<evidence type="ECO:0000256" key="2">
    <source>
        <dbReference type="ARBA" id="ARBA00004651"/>
    </source>
</evidence>
<keyword evidence="4" id="KW-1003">Cell membrane</keyword>
<evidence type="ECO:0000256" key="7">
    <source>
        <dbReference type="ARBA" id="ARBA00022741"/>
    </source>
</evidence>
<dbReference type="EMBL" id="JBBPCB010000006">
    <property type="protein sequence ID" value="MEK8180769.1"/>
    <property type="molecule type" value="Genomic_DNA"/>
</dbReference>
<dbReference type="GO" id="GO:0016301">
    <property type="term" value="F:kinase activity"/>
    <property type="evidence" value="ECO:0007669"/>
    <property type="project" value="UniProtKB-KW"/>
</dbReference>
<comment type="subcellular location">
    <subcellularLocation>
        <location evidence="2">Cell membrane</location>
        <topology evidence="2">Multi-pass membrane protein</topology>
    </subcellularLocation>
</comment>
<dbReference type="RefSeq" id="WP_187660880.1">
    <property type="nucleotide sequence ID" value="NZ_JACTAB010000006.1"/>
</dbReference>
<evidence type="ECO:0000259" key="12">
    <source>
        <dbReference type="SMART" id="SM00387"/>
    </source>
</evidence>
<evidence type="ECO:0000256" key="9">
    <source>
        <dbReference type="ARBA" id="ARBA00022840"/>
    </source>
</evidence>
<sequence length="363" mass="42540">MRNLYSYPYILQDKKDVLFFDGRLTDLPKEYRKETNKKSLTEFYNKILGKGSTSEIIFGIDPLGFTYLNLDFVCYIGLITNLNEVKSKYNNLGKKYPDNKFNLLYLKKQIQFEYDLVNFKEYIPIDIVTQNLHELRGLNSKISGNIDAIMNIQNEAEWEDKFDEQSENIKKIYVGSRLIKFILDNFKFYIPDYFENLKLNYDKSFIVHRSVSKIVKIYRNDFKKDKAEIDFSGTSSGKIKGEKEYFEILVKILIENALKYSEFPKRIGPKVLIKEEAQNIIIEVHSYGRAIPESERRYLFLKGFRSSVNKASKEGTGMGLYNAKQLSKHFNGNLYFTCKDVSNDDSINLAWNIFTLKIEKSKD</sequence>
<evidence type="ECO:0000256" key="1">
    <source>
        <dbReference type="ARBA" id="ARBA00000085"/>
    </source>
</evidence>
<evidence type="ECO:0000256" key="10">
    <source>
        <dbReference type="ARBA" id="ARBA00023012"/>
    </source>
</evidence>
<dbReference type="InterPro" id="IPR003594">
    <property type="entry name" value="HATPase_dom"/>
</dbReference>
<feature type="domain" description="Histidine kinase/HSP90-like ATPase" evidence="12">
    <location>
        <begin position="241"/>
        <end position="362"/>
    </location>
</feature>